<organism evidence="7 8">
    <name type="scientific">Desulfosporosinus fructosivorans</name>
    <dbReference type="NCBI Taxonomy" id="2018669"/>
    <lineage>
        <taxon>Bacteria</taxon>
        <taxon>Bacillati</taxon>
        <taxon>Bacillota</taxon>
        <taxon>Clostridia</taxon>
        <taxon>Eubacteriales</taxon>
        <taxon>Desulfitobacteriaceae</taxon>
        <taxon>Desulfosporosinus</taxon>
    </lineage>
</organism>
<evidence type="ECO:0000256" key="5">
    <source>
        <dbReference type="ARBA" id="ARBA00023002"/>
    </source>
</evidence>
<dbReference type="Proteomes" id="UP000298460">
    <property type="component" value="Unassembled WGS sequence"/>
</dbReference>
<evidence type="ECO:0000256" key="2">
    <source>
        <dbReference type="ARBA" id="ARBA00007118"/>
    </source>
</evidence>
<evidence type="ECO:0000313" key="8">
    <source>
        <dbReference type="Proteomes" id="UP000298460"/>
    </source>
</evidence>
<dbReference type="Pfam" id="PF00881">
    <property type="entry name" value="Nitroreductase"/>
    <property type="match status" value="1"/>
</dbReference>
<dbReference type="SUPFAM" id="SSF55469">
    <property type="entry name" value="FMN-dependent nitroreductase-like"/>
    <property type="match status" value="1"/>
</dbReference>
<comment type="caution">
    <text evidence="7">The sequence shown here is derived from an EMBL/GenBank/DDBJ whole genome shotgun (WGS) entry which is preliminary data.</text>
</comment>
<evidence type="ECO:0000256" key="3">
    <source>
        <dbReference type="ARBA" id="ARBA00022630"/>
    </source>
</evidence>
<evidence type="ECO:0000256" key="4">
    <source>
        <dbReference type="ARBA" id="ARBA00022643"/>
    </source>
</evidence>
<dbReference type="OrthoDB" id="9812105at2"/>
<comment type="similarity">
    <text evidence="2">Belongs to the nitroreductase family.</text>
</comment>
<dbReference type="PANTHER" id="PTHR43673">
    <property type="entry name" value="NAD(P)H NITROREDUCTASE YDGI-RELATED"/>
    <property type="match status" value="1"/>
</dbReference>
<dbReference type="InterPro" id="IPR029479">
    <property type="entry name" value="Nitroreductase"/>
</dbReference>
<gene>
    <name evidence="7" type="ORF">E4K67_26330</name>
</gene>
<feature type="domain" description="Nitroreductase" evidence="6">
    <location>
        <begin position="10"/>
        <end position="156"/>
    </location>
</feature>
<dbReference type="AlphaFoldDB" id="A0A4Z0QZT6"/>
<keyword evidence="3" id="KW-0285">Flavoprotein</keyword>
<sequence>MNQTIEVILKRKGTMSYTSQQICESDMEIIISAGIAGPTARNLQTRHFTIVQNKELLQQIDNGVRILMGAPTEYNALYGAPSLIITSAPIENAPFADQDCAAAVENMSLAATSLGLGSRYVVSPTRFIESEAGKTVQQALGIPQGYRCVACLIVGYDADPSQTPVSRNMDVVNYVK</sequence>
<dbReference type="PANTHER" id="PTHR43673:SF2">
    <property type="entry name" value="NITROREDUCTASE"/>
    <property type="match status" value="1"/>
</dbReference>
<dbReference type="GO" id="GO:0016491">
    <property type="term" value="F:oxidoreductase activity"/>
    <property type="evidence" value="ECO:0007669"/>
    <property type="project" value="UniProtKB-KW"/>
</dbReference>
<evidence type="ECO:0000313" key="7">
    <source>
        <dbReference type="EMBL" id="TGE35247.1"/>
    </source>
</evidence>
<dbReference type="RefSeq" id="WP_135552221.1">
    <property type="nucleotide sequence ID" value="NZ_SPQQ01000017.1"/>
</dbReference>
<reference evidence="7 8" key="1">
    <citation type="submission" date="2019-03" db="EMBL/GenBank/DDBJ databases">
        <title>Draft Genome Sequence of Desulfosporosinus fructosivorans Strain 63.6F, Isolated from Marine Sediment in the Baltic Sea.</title>
        <authorList>
            <person name="Hausmann B."/>
            <person name="Vandieken V."/>
            <person name="Pjevac P."/>
            <person name="Schreck K."/>
            <person name="Herbold C.W."/>
            <person name="Loy A."/>
        </authorList>
    </citation>
    <scope>NUCLEOTIDE SEQUENCE [LARGE SCALE GENOMIC DNA]</scope>
    <source>
        <strain evidence="7 8">63.6F</strain>
    </source>
</reference>
<keyword evidence="5" id="KW-0560">Oxidoreductase</keyword>
<evidence type="ECO:0000259" key="6">
    <source>
        <dbReference type="Pfam" id="PF00881"/>
    </source>
</evidence>
<dbReference type="InterPro" id="IPR000415">
    <property type="entry name" value="Nitroreductase-like"/>
</dbReference>
<name>A0A4Z0QZT6_9FIRM</name>
<dbReference type="EMBL" id="SPQQ01000017">
    <property type="protein sequence ID" value="TGE35247.1"/>
    <property type="molecule type" value="Genomic_DNA"/>
</dbReference>
<comment type="cofactor">
    <cofactor evidence="1">
        <name>FMN</name>
        <dbReference type="ChEBI" id="CHEBI:58210"/>
    </cofactor>
</comment>
<proteinExistence type="inferred from homology"/>
<protein>
    <recommendedName>
        <fullName evidence="6">Nitroreductase domain-containing protein</fullName>
    </recommendedName>
</protein>
<keyword evidence="4" id="KW-0288">FMN</keyword>
<evidence type="ECO:0000256" key="1">
    <source>
        <dbReference type="ARBA" id="ARBA00001917"/>
    </source>
</evidence>
<dbReference type="Gene3D" id="3.40.109.10">
    <property type="entry name" value="NADH Oxidase"/>
    <property type="match status" value="1"/>
</dbReference>
<accession>A0A4Z0QZT6</accession>
<keyword evidence="8" id="KW-1185">Reference proteome</keyword>